<proteinExistence type="predicted"/>
<name>A0ABQ4UK33_9HYPH</name>
<dbReference type="Proteomes" id="UP001055039">
    <property type="component" value="Unassembled WGS sequence"/>
</dbReference>
<organism evidence="1 2">
    <name type="scientific">Methylorubrum aminovorans</name>
    <dbReference type="NCBI Taxonomy" id="269069"/>
    <lineage>
        <taxon>Bacteria</taxon>
        <taxon>Pseudomonadati</taxon>
        <taxon>Pseudomonadota</taxon>
        <taxon>Alphaproteobacteria</taxon>
        <taxon>Hyphomicrobiales</taxon>
        <taxon>Methylobacteriaceae</taxon>
        <taxon>Methylorubrum</taxon>
    </lineage>
</organism>
<evidence type="ECO:0000313" key="2">
    <source>
        <dbReference type="Proteomes" id="UP001055039"/>
    </source>
</evidence>
<accession>A0ABQ4UK33</accession>
<reference evidence="1" key="1">
    <citation type="journal article" date="2021" name="Front. Microbiol.">
        <title>Comprehensive Comparative Genomics and Phenotyping of Methylobacterium Species.</title>
        <authorList>
            <person name="Alessa O."/>
            <person name="Ogura Y."/>
            <person name="Fujitani Y."/>
            <person name="Takami H."/>
            <person name="Hayashi T."/>
            <person name="Sahin N."/>
            <person name="Tani A."/>
        </authorList>
    </citation>
    <scope>NUCLEOTIDE SEQUENCE</scope>
    <source>
        <strain evidence="1">NBRC 15686</strain>
    </source>
</reference>
<sequence>MQQRWPSRLWIVRHGESAADAAHGASLARIDSR</sequence>
<gene>
    <name evidence="1" type="ORF">LNAOJCKE_4378</name>
</gene>
<protein>
    <recommendedName>
        <fullName evidence="3">Histidine phosphatase family protein</fullName>
    </recommendedName>
</protein>
<evidence type="ECO:0008006" key="3">
    <source>
        <dbReference type="Google" id="ProtNLM"/>
    </source>
</evidence>
<keyword evidence="2" id="KW-1185">Reference proteome</keyword>
<reference evidence="1" key="2">
    <citation type="submission" date="2021-08" db="EMBL/GenBank/DDBJ databases">
        <authorList>
            <person name="Tani A."/>
            <person name="Ola A."/>
            <person name="Ogura Y."/>
            <person name="Katsura K."/>
            <person name="Hayashi T."/>
        </authorList>
    </citation>
    <scope>NUCLEOTIDE SEQUENCE</scope>
    <source>
        <strain evidence="1">NBRC 15686</strain>
    </source>
</reference>
<dbReference type="EMBL" id="BPRC01000022">
    <property type="protein sequence ID" value="GJE67152.1"/>
    <property type="molecule type" value="Genomic_DNA"/>
</dbReference>
<evidence type="ECO:0000313" key="1">
    <source>
        <dbReference type="EMBL" id="GJE67152.1"/>
    </source>
</evidence>
<comment type="caution">
    <text evidence="1">The sequence shown here is derived from an EMBL/GenBank/DDBJ whole genome shotgun (WGS) entry which is preliminary data.</text>
</comment>